<dbReference type="RefSeq" id="XP_007756581.1">
    <property type="nucleotide sequence ID" value="XM_007758391.1"/>
</dbReference>
<evidence type="ECO:0000259" key="3">
    <source>
        <dbReference type="Pfam" id="PF20237"/>
    </source>
</evidence>
<feature type="domain" description="DUF6594" evidence="3">
    <location>
        <begin position="260"/>
        <end position="410"/>
    </location>
</feature>
<dbReference type="EMBL" id="AMGW01000003">
    <property type="protein sequence ID" value="EXJ60228.1"/>
    <property type="molecule type" value="Genomic_DNA"/>
</dbReference>
<dbReference type="PANTHER" id="PTHR34502:SF6">
    <property type="entry name" value="DUF6594 DOMAIN-CONTAINING PROTEIN"/>
    <property type="match status" value="1"/>
</dbReference>
<dbReference type="OrthoDB" id="5416037at2759"/>
<keyword evidence="5" id="KW-1185">Reference proteome</keyword>
<dbReference type="STRING" id="1182544.W9VX08"/>
<feature type="compositionally biased region" description="Basic and acidic residues" evidence="1">
    <location>
        <begin position="76"/>
        <end position="106"/>
    </location>
</feature>
<evidence type="ECO:0000313" key="4">
    <source>
        <dbReference type="EMBL" id="EXJ60228.1"/>
    </source>
</evidence>
<keyword evidence="2" id="KW-1133">Transmembrane helix</keyword>
<organism evidence="4 5">
    <name type="scientific">Cladophialophora yegresii CBS 114405</name>
    <dbReference type="NCBI Taxonomy" id="1182544"/>
    <lineage>
        <taxon>Eukaryota</taxon>
        <taxon>Fungi</taxon>
        <taxon>Dikarya</taxon>
        <taxon>Ascomycota</taxon>
        <taxon>Pezizomycotina</taxon>
        <taxon>Eurotiomycetes</taxon>
        <taxon>Chaetothyriomycetidae</taxon>
        <taxon>Chaetothyriales</taxon>
        <taxon>Herpotrichiellaceae</taxon>
        <taxon>Cladophialophora</taxon>
    </lineage>
</organism>
<dbReference type="AlphaFoldDB" id="W9VX08"/>
<feature type="region of interest" description="Disordered" evidence="1">
    <location>
        <begin position="218"/>
        <end position="246"/>
    </location>
</feature>
<keyword evidence="2" id="KW-0812">Transmembrane</keyword>
<dbReference type="Proteomes" id="UP000019473">
    <property type="component" value="Unassembled WGS sequence"/>
</dbReference>
<evidence type="ECO:0000256" key="2">
    <source>
        <dbReference type="SAM" id="Phobius"/>
    </source>
</evidence>
<evidence type="ECO:0000256" key="1">
    <source>
        <dbReference type="SAM" id="MobiDB-lite"/>
    </source>
</evidence>
<feature type="compositionally biased region" description="Basic and acidic residues" evidence="1">
    <location>
        <begin position="1"/>
        <end position="10"/>
    </location>
</feature>
<dbReference type="InterPro" id="IPR046529">
    <property type="entry name" value="DUF6594"/>
</dbReference>
<dbReference type="GeneID" id="19178966"/>
<sequence>MFVSVRDRPQGRRRRSQAYGVNKAARSSKLSLLSAITTASHQSHGSNDSSSTITQESYSKSSSSSTKRSKSSRTKSSREAREGKPSSRKESSGQTTEEKNMSRESVDVFEFLVNEDEQDAIVPEVKEPPHAEEQTVETTPSVRDDSDTESVVRSLHSDSGISMGDSILHFSNDSPVDAGLPPLPEDGREQPEPLEPQRDQPNHSKRIQWKWPEVPRATHKHHLPSHAARTHSPEQARFGVPPSPSSFDGGFRSPAPLSGYDLVSDKLASGELPPVFRSFKKIRFRLLLQLQDEILEMEQQLAALDIADTRTRLNADGSTSPASRRLSWQWNQSDLPAHRLHILGRLSIKLEQYYQVLSASQKVDRLSSLPPPADIGHFRAWLKEHNPLTHLESGFLDDDEDLISLTETRDPSRMPAAEPTPDFLPLCVLTMTLLPLLFFKFMTSVLNRLIILTIVLAAGLGSLEKLDRARAEQHKQWIVACFGVSLLAAILF</sequence>
<feature type="region of interest" description="Disordered" evidence="1">
    <location>
        <begin position="1"/>
        <end position="205"/>
    </location>
</feature>
<comment type="caution">
    <text evidence="4">The sequence shown here is derived from an EMBL/GenBank/DDBJ whole genome shotgun (WGS) entry which is preliminary data.</text>
</comment>
<feature type="transmembrane region" description="Helical" evidence="2">
    <location>
        <begin position="445"/>
        <end position="463"/>
    </location>
</feature>
<feature type="compositionally biased region" description="Basic and acidic residues" evidence="1">
    <location>
        <begin position="124"/>
        <end position="133"/>
    </location>
</feature>
<keyword evidence="2" id="KW-0472">Membrane</keyword>
<dbReference type="VEuPathDB" id="FungiDB:A1O7_04380"/>
<proteinExistence type="predicted"/>
<dbReference type="HOGENOM" id="CLU_568621_0_0_1"/>
<feature type="compositionally biased region" description="Low complexity" evidence="1">
    <location>
        <begin position="23"/>
        <end position="66"/>
    </location>
</feature>
<gene>
    <name evidence="4" type="ORF">A1O7_04380</name>
</gene>
<reference evidence="4 5" key="1">
    <citation type="submission" date="2013-03" db="EMBL/GenBank/DDBJ databases">
        <title>The Genome Sequence of Cladophialophora yegresii CBS 114405.</title>
        <authorList>
            <consortium name="The Broad Institute Genomics Platform"/>
            <person name="Cuomo C."/>
            <person name="de Hoog S."/>
            <person name="Gorbushina A."/>
            <person name="Walker B."/>
            <person name="Young S.K."/>
            <person name="Zeng Q."/>
            <person name="Gargeya S."/>
            <person name="Fitzgerald M."/>
            <person name="Haas B."/>
            <person name="Abouelleil A."/>
            <person name="Allen A.W."/>
            <person name="Alvarado L."/>
            <person name="Arachchi H.M."/>
            <person name="Berlin A.M."/>
            <person name="Chapman S.B."/>
            <person name="Gainer-Dewar J."/>
            <person name="Goldberg J."/>
            <person name="Griggs A."/>
            <person name="Gujja S."/>
            <person name="Hansen M."/>
            <person name="Howarth C."/>
            <person name="Imamovic A."/>
            <person name="Ireland A."/>
            <person name="Larimer J."/>
            <person name="McCowan C."/>
            <person name="Murphy C."/>
            <person name="Pearson M."/>
            <person name="Poon T.W."/>
            <person name="Priest M."/>
            <person name="Roberts A."/>
            <person name="Saif S."/>
            <person name="Shea T."/>
            <person name="Sisk P."/>
            <person name="Sykes S."/>
            <person name="Wortman J."/>
            <person name="Nusbaum C."/>
            <person name="Birren B."/>
        </authorList>
    </citation>
    <scope>NUCLEOTIDE SEQUENCE [LARGE SCALE GENOMIC DNA]</scope>
    <source>
        <strain evidence="4 5">CBS 114405</strain>
    </source>
</reference>
<evidence type="ECO:0000313" key="5">
    <source>
        <dbReference type="Proteomes" id="UP000019473"/>
    </source>
</evidence>
<dbReference type="Pfam" id="PF20237">
    <property type="entry name" value="DUF6594"/>
    <property type="match status" value="1"/>
</dbReference>
<accession>W9VX08</accession>
<name>W9VX08_9EURO</name>
<feature type="compositionally biased region" description="Basic and acidic residues" evidence="1">
    <location>
        <begin position="185"/>
        <end position="202"/>
    </location>
</feature>
<dbReference type="eggNOG" id="ENOG502SQVM">
    <property type="taxonomic scope" value="Eukaryota"/>
</dbReference>
<protein>
    <recommendedName>
        <fullName evidence="3">DUF6594 domain-containing protein</fullName>
    </recommendedName>
</protein>
<dbReference type="PANTHER" id="PTHR34502">
    <property type="entry name" value="DUF6594 DOMAIN-CONTAINING PROTEIN-RELATED"/>
    <property type="match status" value="1"/>
</dbReference>